<dbReference type="Pfam" id="PF08240">
    <property type="entry name" value="ADH_N"/>
    <property type="match status" value="1"/>
</dbReference>
<dbReference type="PANTHER" id="PTHR43350">
    <property type="entry name" value="NAD-DEPENDENT ALCOHOL DEHYDROGENASE"/>
    <property type="match status" value="1"/>
</dbReference>
<dbReference type="Gene3D" id="3.90.180.10">
    <property type="entry name" value="Medium-chain alcohol dehydrogenases, catalytic domain"/>
    <property type="match status" value="1"/>
</dbReference>
<dbReference type="InterPro" id="IPR013154">
    <property type="entry name" value="ADH-like_N"/>
</dbReference>
<comment type="caution">
    <text evidence="8">The sequence shown here is derived from an EMBL/GenBank/DDBJ whole genome shotgun (WGS) entry which is preliminary data.</text>
</comment>
<dbReference type="GO" id="GO:0016491">
    <property type="term" value="F:oxidoreductase activity"/>
    <property type="evidence" value="ECO:0007669"/>
    <property type="project" value="UniProtKB-KW"/>
</dbReference>
<evidence type="ECO:0000256" key="5">
    <source>
        <dbReference type="ARBA" id="ARBA00023002"/>
    </source>
</evidence>
<feature type="domain" description="Alcohol dehydrogenase-like C-terminal" evidence="6">
    <location>
        <begin position="184"/>
        <end position="313"/>
    </location>
</feature>
<dbReference type="InterPro" id="IPR036291">
    <property type="entry name" value="NAD(P)-bd_dom_sf"/>
</dbReference>
<gene>
    <name evidence="8" type="ORF">HHL22_10065</name>
</gene>
<accession>A0A7Y0FML7</accession>
<keyword evidence="5" id="KW-0560">Oxidoreductase</keyword>
<dbReference type="InterPro" id="IPR013149">
    <property type="entry name" value="ADH-like_C"/>
</dbReference>
<keyword evidence="4" id="KW-0862">Zinc</keyword>
<dbReference type="PANTHER" id="PTHR43350:SF17">
    <property type="entry name" value="NAD-DEPENDENT ALCOHOL DEHYDROGENASE"/>
    <property type="match status" value="1"/>
</dbReference>
<evidence type="ECO:0000259" key="7">
    <source>
        <dbReference type="Pfam" id="PF08240"/>
    </source>
</evidence>
<comment type="similarity">
    <text evidence="2">Belongs to the zinc-containing alcohol dehydrogenase family.</text>
</comment>
<proteinExistence type="inferred from homology"/>
<feature type="domain" description="Alcohol dehydrogenase-like N-terminal" evidence="7">
    <location>
        <begin position="24"/>
        <end position="138"/>
    </location>
</feature>
<evidence type="ECO:0000256" key="4">
    <source>
        <dbReference type="ARBA" id="ARBA00022833"/>
    </source>
</evidence>
<dbReference type="RefSeq" id="WP_169530845.1">
    <property type="nucleotide sequence ID" value="NZ_JABBGH010000001.1"/>
</dbReference>
<evidence type="ECO:0000256" key="2">
    <source>
        <dbReference type="ARBA" id="ARBA00008072"/>
    </source>
</evidence>
<evidence type="ECO:0000313" key="8">
    <source>
        <dbReference type="EMBL" id="NML65549.1"/>
    </source>
</evidence>
<dbReference type="SUPFAM" id="SSF50129">
    <property type="entry name" value="GroES-like"/>
    <property type="match status" value="1"/>
</dbReference>
<evidence type="ECO:0000256" key="3">
    <source>
        <dbReference type="ARBA" id="ARBA00022723"/>
    </source>
</evidence>
<dbReference type="GO" id="GO:0046872">
    <property type="term" value="F:metal ion binding"/>
    <property type="evidence" value="ECO:0007669"/>
    <property type="project" value="UniProtKB-KW"/>
</dbReference>
<sequence length="354" mass="36543">MKAAVLRAFNTPLVLKELPDPQPGAGEAVVDVVAAPVISYMNEVLSGARQYPLLLPLAPGIGAIGRVRAVGPDATRLQPGDWVLCDPTVRARDEATAPDIMLQGLIAPSPGAQRLQAHFRHGAFAEQILVPLENALPLGPIDAAEAGRLAAAMSTMLVPYGGLLAAGLRAGETVLISGATGHYGSAGVAVALAMGAAHVVAPGRNEAVLAELVRRHGPRVVPVVLTGDQATDTARMQQAAGPLDKVLDILSPLPDAAPAQAAVMAVRPRGTAVLMGGLRVGLTLNYAHLMRHSITVMGQYMYSPDAPARLLALVRAGLLPLDGLDVRSFPLAQANEAVAYAATTGPFGYTVLTP</sequence>
<dbReference type="Pfam" id="PF00107">
    <property type="entry name" value="ADH_zinc_N"/>
    <property type="match status" value="1"/>
</dbReference>
<comment type="cofactor">
    <cofactor evidence="1">
        <name>Zn(2+)</name>
        <dbReference type="ChEBI" id="CHEBI:29105"/>
    </cofactor>
</comment>
<keyword evidence="9" id="KW-1185">Reference proteome</keyword>
<organism evidence="8 9">
    <name type="scientific">Hymenobacter polaris</name>
    <dbReference type="NCBI Taxonomy" id="2682546"/>
    <lineage>
        <taxon>Bacteria</taxon>
        <taxon>Pseudomonadati</taxon>
        <taxon>Bacteroidota</taxon>
        <taxon>Cytophagia</taxon>
        <taxon>Cytophagales</taxon>
        <taxon>Hymenobacteraceae</taxon>
        <taxon>Hymenobacter</taxon>
    </lineage>
</organism>
<evidence type="ECO:0000256" key="1">
    <source>
        <dbReference type="ARBA" id="ARBA00001947"/>
    </source>
</evidence>
<keyword evidence="3" id="KW-0479">Metal-binding</keyword>
<evidence type="ECO:0000313" key="9">
    <source>
        <dbReference type="Proteomes" id="UP000559626"/>
    </source>
</evidence>
<reference evidence="8 9" key="1">
    <citation type="submission" date="2020-04" db="EMBL/GenBank/DDBJ databases">
        <title>Hymenobacter polaris sp. nov., isolated from Arctic soil.</title>
        <authorList>
            <person name="Dahal R.H."/>
        </authorList>
    </citation>
    <scope>NUCLEOTIDE SEQUENCE [LARGE SCALE GENOMIC DNA]</scope>
    <source>
        <strain evidence="8 9">RP-2-7</strain>
    </source>
</reference>
<dbReference type="SUPFAM" id="SSF51735">
    <property type="entry name" value="NAD(P)-binding Rossmann-fold domains"/>
    <property type="match status" value="1"/>
</dbReference>
<dbReference type="AlphaFoldDB" id="A0A7Y0FML7"/>
<dbReference type="InterPro" id="IPR011032">
    <property type="entry name" value="GroES-like_sf"/>
</dbReference>
<evidence type="ECO:0000259" key="6">
    <source>
        <dbReference type="Pfam" id="PF00107"/>
    </source>
</evidence>
<name>A0A7Y0FML7_9BACT</name>
<protein>
    <submittedName>
        <fullName evidence="8">Zinc-binding dehydrogenase</fullName>
    </submittedName>
</protein>
<dbReference type="EMBL" id="JABBGH010000001">
    <property type="protein sequence ID" value="NML65549.1"/>
    <property type="molecule type" value="Genomic_DNA"/>
</dbReference>
<dbReference type="Proteomes" id="UP000559626">
    <property type="component" value="Unassembled WGS sequence"/>
</dbReference>
<dbReference type="Gene3D" id="3.40.50.720">
    <property type="entry name" value="NAD(P)-binding Rossmann-like Domain"/>
    <property type="match status" value="1"/>
</dbReference>